<protein>
    <recommendedName>
        <fullName evidence="12">Cytochrome P450</fullName>
    </recommendedName>
</protein>
<dbReference type="PRINTS" id="PR00463">
    <property type="entry name" value="EP450I"/>
</dbReference>
<dbReference type="AlphaFoldDB" id="A0A4S4LCR8"/>
<evidence type="ECO:0000256" key="2">
    <source>
        <dbReference type="ARBA" id="ARBA00005179"/>
    </source>
</evidence>
<comment type="similarity">
    <text evidence="3">Belongs to the cytochrome P450 family.</text>
</comment>
<evidence type="ECO:0000256" key="7">
    <source>
        <dbReference type="ARBA" id="ARBA00023004"/>
    </source>
</evidence>
<keyword evidence="7 9" id="KW-0408">Iron</keyword>
<dbReference type="EMBL" id="SGPK01000141">
    <property type="protein sequence ID" value="THH07480.1"/>
    <property type="molecule type" value="Genomic_DNA"/>
</dbReference>
<sequence>MDLHLLSSFSNVDIFLIAVGSWFLYRVSQTARARTKTTKFSGPLASSWVFGVSKDISEGDSGAIYEKWADDFGPVYQIPGPFGSQCTVLMDAKSIANFYSKETFTYVNDSFSKQAISSLVGKGIFWAEGENHRRQRKMLTPAFSNAAIRDLTPVFYDSGYKVKSFWDALFSSSASEELIIDVQKCFRMNCISLDSIGIAGFGHDFGSLNGRHSDVGEMFDSLGHAPPIGISMILPLLGPVLPFLTLIPTTQQRLIDKLHMSIEIIAKKLLMHSRKEKEAGGKGDSGRSIIGALLKAESLESELRLSQDEVLAQMKVLIMAGYETTSISLTWALIELSLHPEIQVKLREELSEFAVGDPSYDQINNGLPYLDSVTREILRLHPPLSETRRVAAKDDVIPLSEPLTVASGSRVDRITIGQGTSIVIPIQAMNRAEAIWGSDAKKFNPERWLNKEAGLTAKAREIQGYHHLMTFVDGPRMCLGRAFAVIEIKTVLSVLIRNYTFDMRDGPETKVDIITTILPRPKVAGEKGYAMPMRVRRIEI</sequence>
<name>A0A4S4LCR8_9AGAM</name>
<dbReference type="GO" id="GO:0020037">
    <property type="term" value="F:heme binding"/>
    <property type="evidence" value="ECO:0007669"/>
    <property type="project" value="InterPro"/>
</dbReference>
<dbReference type="InterPro" id="IPR050121">
    <property type="entry name" value="Cytochrome_P450_monoxygenase"/>
</dbReference>
<organism evidence="10 11">
    <name type="scientific">Phellinidium pouzarii</name>
    <dbReference type="NCBI Taxonomy" id="167371"/>
    <lineage>
        <taxon>Eukaryota</taxon>
        <taxon>Fungi</taxon>
        <taxon>Dikarya</taxon>
        <taxon>Basidiomycota</taxon>
        <taxon>Agaricomycotina</taxon>
        <taxon>Agaricomycetes</taxon>
        <taxon>Hymenochaetales</taxon>
        <taxon>Hymenochaetaceae</taxon>
        <taxon>Phellinidium</taxon>
    </lineage>
</organism>
<comment type="caution">
    <text evidence="10">The sequence shown here is derived from an EMBL/GenBank/DDBJ whole genome shotgun (WGS) entry which is preliminary data.</text>
</comment>
<evidence type="ECO:0000256" key="5">
    <source>
        <dbReference type="ARBA" id="ARBA00022723"/>
    </source>
</evidence>
<dbReference type="Pfam" id="PF00067">
    <property type="entry name" value="p450"/>
    <property type="match status" value="1"/>
</dbReference>
<dbReference type="InterPro" id="IPR036396">
    <property type="entry name" value="Cyt_P450_sf"/>
</dbReference>
<dbReference type="GO" id="GO:0016705">
    <property type="term" value="F:oxidoreductase activity, acting on paired donors, with incorporation or reduction of molecular oxygen"/>
    <property type="evidence" value="ECO:0007669"/>
    <property type="project" value="InterPro"/>
</dbReference>
<keyword evidence="6" id="KW-0560">Oxidoreductase</keyword>
<dbReference type="Gene3D" id="1.10.630.10">
    <property type="entry name" value="Cytochrome P450"/>
    <property type="match status" value="1"/>
</dbReference>
<evidence type="ECO:0000256" key="8">
    <source>
        <dbReference type="ARBA" id="ARBA00023033"/>
    </source>
</evidence>
<dbReference type="PRINTS" id="PR00385">
    <property type="entry name" value="P450"/>
</dbReference>
<evidence type="ECO:0000256" key="6">
    <source>
        <dbReference type="ARBA" id="ARBA00023002"/>
    </source>
</evidence>
<comment type="pathway">
    <text evidence="2">Secondary metabolite biosynthesis.</text>
</comment>
<dbReference type="SUPFAM" id="SSF48264">
    <property type="entry name" value="Cytochrome P450"/>
    <property type="match status" value="1"/>
</dbReference>
<dbReference type="Proteomes" id="UP000308199">
    <property type="component" value="Unassembled WGS sequence"/>
</dbReference>
<feature type="binding site" description="axial binding residue" evidence="9">
    <location>
        <position position="478"/>
    </location>
    <ligand>
        <name>heme</name>
        <dbReference type="ChEBI" id="CHEBI:30413"/>
    </ligand>
    <ligandPart>
        <name>Fe</name>
        <dbReference type="ChEBI" id="CHEBI:18248"/>
    </ligandPart>
</feature>
<evidence type="ECO:0000256" key="4">
    <source>
        <dbReference type="ARBA" id="ARBA00022617"/>
    </source>
</evidence>
<dbReference type="PANTHER" id="PTHR24305">
    <property type="entry name" value="CYTOCHROME P450"/>
    <property type="match status" value="1"/>
</dbReference>
<dbReference type="InterPro" id="IPR002401">
    <property type="entry name" value="Cyt_P450_E_grp-I"/>
</dbReference>
<evidence type="ECO:0000313" key="10">
    <source>
        <dbReference type="EMBL" id="THH07480.1"/>
    </source>
</evidence>
<comment type="cofactor">
    <cofactor evidence="1 9">
        <name>heme</name>
        <dbReference type="ChEBI" id="CHEBI:30413"/>
    </cofactor>
</comment>
<evidence type="ECO:0000256" key="9">
    <source>
        <dbReference type="PIRSR" id="PIRSR602401-1"/>
    </source>
</evidence>
<keyword evidence="8" id="KW-0503">Monooxygenase</keyword>
<dbReference type="OrthoDB" id="1470350at2759"/>
<evidence type="ECO:0000256" key="1">
    <source>
        <dbReference type="ARBA" id="ARBA00001971"/>
    </source>
</evidence>
<dbReference type="InterPro" id="IPR001128">
    <property type="entry name" value="Cyt_P450"/>
</dbReference>
<evidence type="ECO:0000256" key="3">
    <source>
        <dbReference type="ARBA" id="ARBA00010617"/>
    </source>
</evidence>
<evidence type="ECO:0000313" key="11">
    <source>
        <dbReference type="Proteomes" id="UP000308199"/>
    </source>
</evidence>
<reference evidence="10 11" key="1">
    <citation type="submission" date="2019-02" db="EMBL/GenBank/DDBJ databases">
        <title>Genome sequencing of the rare red list fungi Phellinidium pouzarii.</title>
        <authorList>
            <person name="Buettner E."/>
            <person name="Kellner H."/>
        </authorList>
    </citation>
    <scope>NUCLEOTIDE SEQUENCE [LARGE SCALE GENOMIC DNA]</scope>
    <source>
        <strain evidence="10 11">DSM 108285</strain>
    </source>
</reference>
<gene>
    <name evidence="10" type="ORF">EW145_g3350</name>
</gene>
<dbReference type="GO" id="GO:0004497">
    <property type="term" value="F:monooxygenase activity"/>
    <property type="evidence" value="ECO:0007669"/>
    <property type="project" value="UniProtKB-KW"/>
</dbReference>
<dbReference type="GO" id="GO:0005506">
    <property type="term" value="F:iron ion binding"/>
    <property type="evidence" value="ECO:0007669"/>
    <property type="project" value="InterPro"/>
</dbReference>
<keyword evidence="4 9" id="KW-0349">Heme</keyword>
<evidence type="ECO:0008006" key="12">
    <source>
        <dbReference type="Google" id="ProtNLM"/>
    </source>
</evidence>
<accession>A0A4S4LCR8</accession>
<keyword evidence="11" id="KW-1185">Reference proteome</keyword>
<keyword evidence="5 9" id="KW-0479">Metal-binding</keyword>
<proteinExistence type="inferred from homology"/>
<dbReference type="PANTHER" id="PTHR24305:SF166">
    <property type="entry name" value="CYTOCHROME P450 12A4, MITOCHONDRIAL-RELATED"/>
    <property type="match status" value="1"/>
</dbReference>